<dbReference type="InterPro" id="IPR036300">
    <property type="entry name" value="MIR_dom_sf"/>
</dbReference>
<dbReference type="InterPro" id="IPR027005">
    <property type="entry name" value="PMT-like"/>
</dbReference>
<feature type="compositionally biased region" description="Basic and acidic residues" evidence="2">
    <location>
        <begin position="559"/>
        <end position="575"/>
    </location>
</feature>
<evidence type="ECO:0000259" key="4">
    <source>
        <dbReference type="PROSITE" id="PS50919"/>
    </source>
</evidence>
<dbReference type="PANTHER" id="PTHR10050">
    <property type="entry name" value="DOLICHYL-PHOSPHATE-MANNOSE--PROTEIN MANNOSYLTRANSFERASE"/>
    <property type="match status" value="1"/>
</dbReference>
<keyword evidence="6" id="KW-1185">Reference proteome</keyword>
<dbReference type="InterPro" id="IPR016093">
    <property type="entry name" value="MIR_motif"/>
</dbReference>
<dbReference type="GO" id="GO:0004169">
    <property type="term" value="F:dolichyl-phosphate-mannose-protein mannosyltransferase activity"/>
    <property type="evidence" value="ECO:0007669"/>
    <property type="project" value="TreeGrafter"/>
</dbReference>
<dbReference type="PROSITE" id="PS50919">
    <property type="entry name" value="MIR"/>
    <property type="match status" value="1"/>
</dbReference>
<accession>A0A423S964</accession>
<dbReference type="PANTHER" id="PTHR10050:SF46">
    <property type="entry name" value="PROTEIN O-MANNOSYL-TRANSFERASE 2"/>
    <property type="match status" value="1"/>
</dbReference>
<dbReference type="OrthoDB" id="292747at2759"/>
<dbReference type="InterPro" id="IPR032421">
    <property type="entry name" value="PMT_4TMC"/>
</dbReference>
<organism evidence="5 6">
    <name type="scientific">Penaeus vannamei</name>
    <name type="common">Whiteleg shrimp</name>
    <name type="synonym">Litopenaeus vannamei</name>
    <dbReference type="NCBI Taxonomy" id="6689"/>
    <lineage>
        <taxon>Eukaryota</taxon>
        <taxon>Metazoa</taxon>
        <taxon>Ecdysozoa</taxon>
        <taxon>Arthropoda</taxon>
        <taxon>Crustacea</taxon>
        <taxon>Multicrustacea</taxon>
        <taxon>Malacostraca</taxon>
        <taxon>Eumalacostraca</taxon>
        <taxon>Eucarida</taxon>
        <taxon>Decapoda</taxon>
        <taxon>Dendrobranchiata</taxon>
        <taxon>Penaeoidea</taxon>
        <taxon>Penaeidae</taxon>
        <taxon>Penaeus</taxon>
    </lineage>
</organism>
<keyword evidence="1" id="KW-0677">Repeat</keyword>
<feature type="region of interest" description="Disordered" evidence="2">
    <location>
        <begin position="546"/>
        <end position="575"/>
    </location>
</feature>
<evidence type="ECO:0000313" key="5">
    <source>
        <dbReference type="EMBL" id="ROT60761.1"/>
    </source>
</evidence>
<proteinExistence type="predicted"/>
<reference evidence="5 6" key="1">
    <citation type="submission" date="2018-04" db="EMBL/GenBank/DDBJ databases">
        <authorList>
            <person name="Zhang X."/>
            <person name="Yuan J."/>
            <person name="Li F."/>
            <person name="Xiang J."/>
        </authorList>
    </citation>
    <scope>NUCLEOTIDE SEQUENCE [LARGE SCALE GENOMIC DNA]</scope>
    <source>
        <tissue evidence="5">Muscle</tissue>
    </source>
</reference>
<reference evidence="5 6" key="2">
    <citation type="submission" date="2019-01" db="EMBL/GenBank/DDBJ databases">
        <title>The decoding of complex shrimp genome reveals the adaptation for benthos swimmer, frequently molting mechanism and breeding impact on genome.</title>
        <authorList>
            <person name="Sun Y."/>
            <person name="Gao Y."/>
            <person name="Yu Y."/>
        </authorList>
    </citation>
    <scope>NUCLEOTIDE SEQUENCE [LARGE SCALE GENOMIC DNA]</scope>
    <source>
        <tissue evidence="5">Muscle</tissue>
    </source>
</reference>
<name>A0A423S964_PENVA</name>
<dbReference type="Proteomes" id="UP000283509">
    <property type="component" value="Unassembled WGS sequence"/>
</dbReference>
<dbReference type="Gene3D" id="2.80.10.50">
    <property type="match status" value="1"/>
</dbReference>
<keyword evidence="3" id="KW-0812">Transmembrane</keyword>
<feature type="transmembrane region" description="Helical" evidence="3">
    <location>
        <begin position="297"/>
        <end position="316"/>
    </location>
</feature>
<feature type="compositionally biased region" description="Polar residues" evidence="2">
    <location>
        <begin position="546"/>
        <end position="558"/>
    </location>
</feature>
<evidence type="ECO:0000256" key="3">
    <source>
        <dbReference type="SAM" id="Phobius"/>
    </source>
</evidence>
<dbReference type="UniPathway" id="UPA00378"/>
<feature type="transmembrane region" description="Helical" evidence="3">
    <location>
        <begin position="337"/>
        <end position="358"/>
    </location>
</feature>
<dbReference type="AlphaFoldDB" id="A0A423S964"/>
<dbReference type="EMBL" id="QCYY01004574">
    <property type="protein sequence ID" value="ROT60761.1"/>
    <property type="molecule type" value="Genomic_DNA"/>
</dbReference>
<protein>
    <recommendedName>
        <fullName evidence="4">MIR domain-containing protein</fullName>
    </recommendedName>
</protein>
<dbReference type="SMART" id="SM00472">
    <property type="entry name" value="MIR"/>
    <property type="match status" value="1"/>
</dbReference>
<comment type="caution">
    <text evidence="5">The sequence shown here is derived from an EMBL/GenBank/DDBJ whole genome shotgun (WGS) entry which is preliminary data.</text>
</comment>
<feature type="transmembrane region" description="Helical" evidence="3">
    <location>
        <begin position="370"/>
        <end position="389"/>
    </location>
</feature>
<evidence type="ECO:0000256" key="2">
    <source>
        <dbReference type="SAM" id="MobiDB-lite"/>
    </source>
</evidence>
<dbReference type="SUPFAM" id="SSF82109">
    <property type="entry name" value="MIR domain"/>
    <property type="match status" value="1"/>
</dbReference>
<dbReference type="STRING" id="6689.A0A423S964"/>
<keyword evidence="3" id="KW-1133">Transmembrane helix</keyword>
<feature type="transmembrane region" description="Helical" evidence="3">
    <location>
        <begin position="401"/>
        <end position="427"/>
    </location>
</feature>
<evidence type="ECO:0000313" key="6">
    <source>
        <dbReference type="Proteomes" id="UP000283509"/>
    </source>
</evidence>
<evidence type="ECO:0000256" key="1">
    <source>
        <dbReference type="ARBA" id="ARBA00022737"/>
    </source>
</evidence>
<gene>
    <name evidence="5" type="ORF">C7M84_021652</name>
</gene>
<feature type="domain" description="MIR" evidence="4">
    <location>
        <begin position="140"/>
        <end position="219"/>
    </location>
</feature>
<keyword evidence="3" id="KW-0472">Membrane</keyword>
<dbReference type="Pfam" id="PF16192">
    <property type="entry name" value="PMT_4TMC"/>
    <property type="match status" value="1"/>
</dbReference>
<sequence>MSRWTTKSTFPYHEVSEVNFLSLVFPSISTDFFNLLVRLLTLQDHQEDSQEGGPRTRRQRPRNTKKLSFLFLVSSTPSNLSPPPPGQSRTMKVDLEDPQNAKIHFLLPFSSPIYPFNLLLPLQDNQAGAVIDGADPKEAPVTVKNGDFVMLTHAETGRSLRSHGHRAPITKRQFQVCGYGDVRKGVLCSAPVGAFPGAKEVTCSKNPSQPGTLWHINWNNSPKFAKTVRARDRSANLWEKIYQQHLNMFVGNAVLTPPDDMERVSRPWMWPMQTMASYVVNNATKEEVYAIGMTNPLVTYLNLACLVGLLVLALLHSYRGRRWKGGSDLGEESRADVLNSSWWVVLCWAFHYLPFFFMSRVLYYHHYCPSYIFSCMITGIFISWACETVSSWSSETRRQAILVGLLTAVVALLFTSYAVFFPLATYLTGTVFEASPRMNPYLDYFYFGQMWPEFGYRKSEFMAVELWKDDILDNPHLNATLYYSTLLNTTATAPTLNPVRASNYTLWNSTEASLVGVPYLNITDGKEIESIESVLGGTILFDAETKATSETNAGGTTRSEAESGVEKGDADDGEG</sequence>